<evidence type="ECO:0000256" key="4">
    <source>
        <dbReference type="PIRSR" id="PIRSR600407-2"/>
    </source>
</evidence>
<dbReference type="GO" id="GO:0016020">
    <property type="term" value="C:membrane"/>
    <property type="evidence" value="ECO:0007669"/>
    <property type="project" value="TreeGrafter"/>
</dbReference>
<reference evidence="6 7" key="1">
    <citation type="journal article" date="2018" name="Plant J.">
        <title>Genome sequences of Chlorella sorokiniana UTEX 1602 and Micractinium conductrix SAG 241.80: implications to maltose excretion by a green alga.</title>
        <authorList>
            <person name="Arriola M.B."/>
            <person name="Velmurugan N."/>
            <person name="Zhang Y."/>
            <person name="Plunkett M.H."/>
            <person name="Hondzo H."/>
            <person name="Barney B.M."/>
        </authorList>
    </citation>
    <scope>NUCLEOTIDE SEQUENCE [LARGE SCALE GENOMIC DNA]</scope>
    <source>
        <strain evidence="7">UTEX 1602</strain>
    </source>
</reference>
<organism evidence="6 7">
    <name type="scientific">Chlorella sorokiniana</name>
    <name type="common">Freshwater green alga</name>
    <dbReference type="NCBI Taxonomy" id="3076"/>
    <lineage>
        <taxon>Eukaryota</taxon>
        <taxon>Viridiplantae</taxon>
        <taxon>Chlorophyta</taxon>
        <taxon>core chlorophytes</taxon>
        <taxon>Trebouxiophyceae</taxon>
        <taxon>Chlorellales</taxon>
        <taxon>Chlorellaceae</taxon>
        <taxon>Chlorella clade</taxon>
        <taxon>Chlorella</taxon>
    </lineage>
</organism>
<proteinExistence type="inferred from homology"/>
<feature type="binding site" evidence="4">
    <location>
        <begin position="195"/>
        <end position="199"/>
    </location>
    <ligand>
        <name>ATP</name>
        <dbReference type="ChEBI" id="CHEBI:30616"/>
    </ligand>
</feature>
<evidence type="ECO:0000313" key="6">
    <source>
        <dbReference type="EMBL" id="PRW44502.1"/>
    </source>
</evidence>
<dbReference type="AlphaFoldDB" id="A0A2P6TK85"/>
<evidence type="ECO:0000256" key="1">
    <source>
        <dbReference type="ARBA" id="ARBA00009283"/>
    </source>
</evidence>
<sequence length="457" mass="47981">MFAKSAPLVLLLLALCALPPTIQARHLRQAAPGEEELWSVVVDAGSTGSRVAVFKFVAPQGFTDVSQVDLDLFDGTSVKPGLSSYAGKPDEAAASLQPLIDKALATVPAEKQASTRIQLGATAGLRFLGEAESEAILAAVRTYLREKTPFKVDDADARILSGEEEGVYGWVQANYVLGHLGLPANQTLAVIDMGGGSMQETFAMTPEQAAARPPNSTEIVLGNGNSTLPDYLLYTHSYLGFGSKAARAAVLAEGTADGSADSPCIPEGADTNFTYNGKTFQVMPMPGGASPASCATAVLKAIKTFAPCGAVDQSDCTFQGVWGGGTTPEDVILLSSFWYTALEGGLVPANATAAQLTPRDYENLAAQACSMTLEELAAAYPSVPPANLPYLCLDASTIYVLLTEGFKFAQDQPLELLQTVSYDRPSGTVEEAQDVAMSWTLGAALTTLLGWTGEYLQ</sequence>
<dbReference type="EMBL" id="LHPG02000013">
    <property type="protein sequence ID" value="PRW44502.1"/>
    <property type="molecule type" value="Genomic_DNA"/>
</dbReference>
<evidence type="ECO:0000313" key="7">
    <source>
        <dbReference type="Proteomes" id="UP000239899"/>
    </source>
</evidence>
<feature type="chain" id="PRO_5015202078" evidence="5">
    <location>
        <begin position="25"/>
        <end position="457"/>
    </location>
</feature>
<dbReference type="STRING" id="3076.A0A2P6TK85"/>
<protein>
    <submittedName>
        <fullName evidence="6">GDA1 CD39 nucleoside phosphatase family</fullName>
    </submittedName>
</protein>
<dbReference type="GO" id="GO:0017110">
    <property type="term" value="F:nucleoside diphosphate phosphatase activity"/>
    <property type="evidence" value="ECO:0007669"/>
    <property type="project" value="TreeGrafter"/>
</dbReference>
<evidence type="ECO:0000256" key="5">
    <source>
        <dbReference type="SAM" id="SignalP"/>
    </source>
</evidence>
<dbReference type="Gene3D" id="3.30.420.40">
    <property type="match status" value="1"/>
</dbReference>
<feature type="active site" description="Proton acceptor" evidence="3">
    <location>
        <position position="165"/>
    </location>
</feature>
<keyword evidence="5" id="KW-0732">Signal</keyword>
<dbReference type="PANTHER" id="PTHR11782:SF83">
    <property type="entry name" value="GUANOSINE-DIPHOSPHATASE"/>
    <property type="match status" value="1"/>
</dbReference>
<dbReference type="Proteomes" id="UP000239899">
    <property type="component" value="Unassembled WGS sequence"/>
</dbReference>
<name>A0A2P6TK85_CHLSO</name>
<keyword evidence="4" id="KW-0067">ATP-binding</keyword>
<evidence type="ECO:0000256" key="3">
    <source>
        <dbReference type="PIRSR" id="PIRSR600407-1"/>
    </source>
</evidence>
<comment type="similarity">
    <text evidence="1">Belongs to the GDA1/CD39 NTPase family.</text>
</comment>
<dbReference type="OrthoDB" id="6372431at2759"/>
<accession>A0A2P6TK85</accession>
<dbReference type="GO" id="GO:0009134">
    <property type="term" value="P:nucleoside diphosphate catabolic process"/>
    <property type="evidence" value="ECO:0007669"/>
    <property type="project" value="TreeGrafter"/>
</dbReference>
<dbReference type="Pfam" id="PF01150">
    <property type="entry name" value="GDA1_CD39"/>
    <property type="match status" value="1"/>
</dbReference>
<dbReference type="Gene3D" id="3.30.420.150">
    <property type="entry name" value="Exopolyphosphatase. Domain 2"/>
    <property type="match status" value="1"/>
</dbReference>
<evidence type="ECO:0000256" key="2">
    <source>
        <dbReference type="ARBA" id="ARBA00022801"/>
    </source>
</evidence>
<keyword evidence="4" id="KW-0547">Nucleotide-binding</keyword>
<dbReference type="PANTHER" id="PTHR11782">
    <property type="entry name" value="ADENOSINE/GUANOSINE DIPHOSPHATASE"/>
    <property type="match status" value="1"/>
</dbReference>
<keyword evidence="2" id="KW-0378">Hydrolase</keyword>
<comment type="caution">
    <text evidence="6">The sequence shown here is derived from an EMBL/GenBank/DDBJ whole genome shotgun (WGS) entry which is preliminary data.</text>
</comment>
<keyword evidence="7" id="KW-1185">Reference proteome</keyword>
<gene>
    <name evidence="6" type="ORF">C2E21_6718</name>
</gene>
<dbReference type="GO" id="GO:0005524">
    <property type="term" value="F:ATP binding"/>
    <property type="evidence" value="ECO:0007669"/>
    <property type="project" value="UniProtKB-KW"/>
</dbReference>
<feature type="signal peptide" evidence="5">
    <location>
        <begin position="1"/>
        <end position="24"/>
    </location>
</feature>
<dbReference type="InterPro" id="IPR000407">
    <property type="entry name" value="GDA1_CD39_NTPase"/>
</dbReference>